<accession>A0A1F6G6T4</accession>
<dbReference type="InterPro" id="IPR001482">
    <property type="entry name" value="T2SS/T4SS_dom"/>
</dbReference>
<dbReference type="STRING" id="1798533.A2609_00990"/>
<dbReference type="Pfam" id="PF00437">
    <property type="entry name" value="T2SSE"/>
    <property type="match status" value="1"/>
</dbReference>
<reference evidence="5 6" key="1">
    <citation type="journal article" date="2016" name="Nat. Commun.">
        <title>Thousands of microbial genomes shed light on interconnected biogeochemical processes in an aquifer system.</title>
        <authorList>
            <person name="Anantharaman K."/>
            <person name="Brown C.T."/>
            <person name="Hug L.A."/>
            <person name="Sharon I."/>
            <person name="Castelle C.J."/>
            <person name="Probst A.J."/>
            <person name="Thomas B.C."/>
            <person name="Singh A."/>
            <person name="Wilkins M.J."/>
            <person name="Karaoz U."/>
            <person name="Brodie E.L."/>
            <person name="Williams K.H."/>
            <person name="Hubbard S.S."/>
            <person name="Banfield J.F."/>
        </authorList>
    </citation>
    <scope>NUCLEOTIDE SEQUENCE [LARGE SCALE GENOMIC DNA]</scope>
</reference>
<evidence type="ECO:0000259" key="4">
    <source>
        <dbReference type="PROSITE" id="PS00662"/>
    </source>
</evidence>
<dbReference type="PANTHER" id="PTHR30258">
    <property type="entry name" value="TYPE II SECRETION SYSTEM PROTEIN GSPE-RELATED"/>
    <property type="match status" value="1"/>
</dbReference>
<comment type="caution">
    <text evidence="5">The sequence shown here is derived from an EMBL/GenBank/DDBJ whole genome shotgun (WGS) entry which is preliminary data.</text>
</comment>
<proteinExistence type="inferred from homology"/>
<gene>
    <name evidence="5" type="ORF">A2609_00990</name>
</gene>
<protein>
    <recommendedName>
        <fullName evidence="4">Bacterial type II secretion system protein E domain-containing protein</fullName>
    </recommendedName>
</protein>
<organism evidence="5 6">
    <name type="scientific">Candidatus Kaiserbacteria bacterium RIFOXYD1_FULL_47_14</name>
    <dbReference type="NCBI Taxonomy" id="1798533"/>
    <lineage>
        <taxon>Bacteria</taxon>
        <taxon>Candidatus Kaiseribacteriota</taxon>
    </lineage>
</organism>
<dbReference type="Proteomes" id="UP000176867">
    <property type="component" value="Unassembled WGS sequence"/>
</dbReference>
<evidence type="ECO:0000256" key="3">
    <source>
        <dbReference type="ARBA" id="ARBA00022840"/>
    </source>
</evidence>
<dbReference type="Pfam" id="PF05157">
    <property type="entry name" value="MshEN"/>
    <property type="match status" value="1"/>
</dbReference>
<evidence type="ECO:0000256" key="1">
    <source>
        <dbReference type="ARBA" id="ARBA00006611"/>
    </source>
</evidence>
<dbReference type="GO" id="GO:0016887">
    <property type="term" value="F:ATP hydrolysis activity"/>
    <property type="evidence" value="ECO:0007669"/>
    <property type="project" value="TreeGrafter"/>
</dbReference>
<comment type="similarity">
    <text evidence="1">Belongs to the GSP E family.</text>
</comment>
<dbReference type="GO" id="GO:0005524">
    <property type="term" value="F:ATP binding"/>
    <property type="evidence" value="ECO:0007669"/>
    <property type="project" value="UniProtKB-KW"/>
</dbReference>
<evidence type="ECO:0000313" key="5">
    <source>
        <dbReference type="EMBL" id="OGG93808.1"/>
    </source>
</evidence>
<dbReference type="InterPro" id="IPR007831">
    <property type="entry name" value="T2SS_GspE_N"/>
</dbReference>
<dbReference type="SUPFAM" id="SSF160246">
    <property type="entry name" value="EspE N-terminal domain-like"/>
    <property type="match status" value="1"/>
</dbReference>
<keyword evidence="2" id="KW-0547">Nucleotide-binding</keyword>
<dbReference type="GO" id="GO:0005886">
    <property type="term" value="C:plasma membrane"/>
    <property type="evidence" value="ECO:0007669"/>
    <property type="project" value="TreeGrafter"/>
</dbReference>
<dbReference type="InterPro" id="IPR027417">
    <property type="entry name" value="P-loop_NTPase"/>
</dbReference>
<dbReference type="AlphaFoldDB" id="A0A1F6G6T4"/>
<evidence type="ECO:0000256" key="2">
    <source>
        <dbReference type="ARBA" id="ARBA00022741"/>
    </source>
</evidence>
<dbReference type="PANTHER" id="PTHR30258:SF3">
    <property type="entry name" value="SLL1921 PROTEIN"/>
    <property type="match status" value="1"/>
</dbReference>
<name>A0A1F6G6T4_9BACT</name>
<dbReference type="Gene3D" id="3.30.300.160">
    <property type="entry name" value="Type II secretion system, protein E, N-terminal domain"/>
    <property type="match status" value="1"/>
</dbReference>
<dbReference type="SUPFAM" id="SSF52540">
    <property type="entry name" value="P-loop containing nucleoside triphosphate hydrolases"/>
    <property type="match status" value="1"/>
</dbReference>
<dbReference type="CDD" id="cd01129">
    <property type="entry name" value="PulE-GspE-like"/>
    <property type="match status" value="1"/>
</dbReference>
<keyword evidence="3" id="KW-0067">ATP-binding</keyword>
<dbReference type="EMBL" id="MFMU01000004">
    <property type="protein sequence ID" value="OGG93808.1"/>
    <property type="molecule type" value="Genomic_DNA"/>
</dbReference>
<dbReference type="InterPro" id="IPR037257">
    <property type="entry name" value="T2SS_E_N_sf"/>
</dbReference>
<sequence>MNLLELFVDKGLISAGDRAAVEAETSKKRPLADALAEHGVSLEDALGEVGKAYGLPVRLLSDPPANQEVFSYVPIDSARHYGFVPLNIVDGALEVGIIDPDNIEALDALQFISGKIGIPYKIFLITSQDFNRVLDAYQNFSGEIGKALSEYETTTKPASLEMHKEAGVPASSEEALAFEEESLVLTGSHDTLKEDAPVTKIVSTILRYAIEGHSSDIHIEPLPSKTRVRFRMDGDLHTSLELPAKVHEAVIARIKILAKLRLDEKRKPQDGRFSATAEKHRIDFRVSTFPTEYGEKIVMRILDQSASTTTLESVGFTSANLATVRDIMKVPYGIILIAGPTGSGKSTTLFAMLSETDREIANVVSLEDPVEYEISGVSQSQVRPEIGYTFANGLRSILRQDPDIIMVGEIRDKETAALAVQAALTGHLVFSTIHTNTAVGAIPRLIDMGVDPFLIAPTLVAVIGQRLVQKLYPGAGKPFPITDSLKVFLDREFADVPKEYQSALPPFKEFYHASSVAECPNGIRGRTAIFEILRMDKKLEQVVLKEPVEEKIYAVARANGMLTMREDAIVKALTGEIPFEEINTLGGEFFSEEKKD</sequence>
<feature type="domain" description="Bacterial type II secretion system protein E" evidence="4">
    <location>
        <begin position="398"/>
        <end position="412"/>
    </location>
</feature>
<evidence type="ECO:0000313" key="6">
    <source>
        <dbReference type="Proteomes" id="UP000176867"/>
    </source>
</evidence>
<dbReference type="Gene3D" id="3.40.50.300">
    <property type="entry name" value="P-loop containing nucleotide triphosphate hydrolases"/>
    <property type="match status" value="1"/>
</dbReference>
<dbReference type="Gene3D" id="3.30.450.90">
    <property type="match status" value="1"/>
</dbReference>
<dbReference type="PROSITE" id="PS00662">
    <property type="entry name" value="T2SP_E"/>
    <property type="match status" value="1"/>
</dbReference>